<evidence type="ECO:0000313" key="1">
    <source>
        <dbReference type="EMBL" id="GAK76677.1"/>
    </source>
</evidence>
<evidence type="ECO:0000313" key="2">
    <source>
        <dbReference type="Proteomes" id="UP000028980"/>
    </source>
</evidence>
<comment type="caution">
    <text evidence="1">The sequence shown here is derived from an EMBL/GenBank/DDBJ whole genome shotgun (WGS) entry which is preliminary data.</text>
</comment>
<sequence length="42" mass="5017">MSEILNDQDESEIFIYEVNNLEKIDEIKNMLNFYSVKFSVVD</sequence>
<proteinExistence type="predicted"/>
<dbReference type="Proteomes" id="UP000028980">
    <property type="component" value="Unassembled WGS sequence"/>
</dbReference>
<organism evidence="1 2">
    <name type="scientific">Nonlabens ulvanivorans</name>
    <name type="common">Persicivirga ulvanivorans</name>
    <dbReference type="NCBI Taxonomy" id="906888"/>
    <lineage>
        <taxon>Bacteria</taxon>
        <taxon>Pseudomonadati</taxon>
        <taxon>Bacteroidota</taxon>
        <taxon>Flavobacteriia</taxon>
        <taxon>Flavobacteriales</taxon>
        <taxon>Flavobacteriaceae</taxon>
        <taxon>Nonlabens</taxon>
    </lineage>
</organism>
<gene>
    <name evidence="1" type="ORF">JCM19296_2277</name>
</gene>
<accession>A0A081DCN1</accession>
<reference evidence="1 2" key="1">
    <citation type="journal article" date="2014" name="Genome Announc.">
        <title>Draft Genome Sequences of Marine Flavobacterium Nonlabens Strains NR17, NR24, NR27, NR32, NR33, and Ara13.</title>
        <authorList>
            <person name="Nakanishi M."/>
            <person name="Meirelles P."/>
            <person name="Suzuki R."/>
            <person name="Takatani N."/>
            <person name="Mino S."/>
            <person name="Suda W."/>
            <person name="Oshima K."/>
            <person name="Hattori M."/>
            <person name="Ohkuma M."/>
            <person name="Hosokawa M."/>
            <person name="Miyashita K."/>
            <person name="Thompson F.L."/>
            <person name="Niwa A."/>
            <person name="Sawabe T."/>
            <person name="Sawabe T."/>
        </authorList>
    </citation>
    <scope>NUCLEOTIDE SEQUENCE [LARGE SCALE GENOMIC DNA]</scope>
    <source>
        <strain evidence="2">JCM19296</strain>
    </source>
</reference>
<name>A0A081DCN1_NONUL</name>
<protein>
    <submittedName>
        <fullName evidence="1">Uncharacterized protein</fullName>
    </submittedName>
</protein>
<dbReference type="AlphaFoldDB" id="A0A081DCN1"/>
<dbReference type="EMBL" id="BBLG01000005">
    <property type="protein sequence ID" value="GAK76677.1"/>
    <property type="molecule type" value="Genomic_DNA"/>
</dbReference>